<dbReference type="InterPro" id="IPR002052">
    <property type="entry name" value="DNA_methylase_N6_adenine_CS"/>
</dbReference>
<evidence type="ECO:0000313" key="10">
    <source>
        <dbReference type="EMBL" id="RHN07736.1"/>
    </source>
</evidence>
<dbReference type="CDD" id="cd02440">
    <property type="entry name" value="AdoMet_MTases"/>
    <property type="match status" value="1"/>
</dbReference>
<reference evidence="10 13" key="2">
    <citation type="submission" date="2018-08" db="EMBL/GenBank/DDBJ databases">
        <title>A genome reference for cultivated species of the human gut microbiota.</title>
        <authorList>
            <person name="Zou Y."/>
            <person name="Xue W."/>
            <person name="Luo G."/>
        </authorList>
    </citation>
    <scope>NUCLEOTIDE SEQUENCE [LARGE SCALE GENOMIC DNA]</scope>
    <source>
        <strain evidence="10 13">AF31-17AC</strain>
    </source>
</reference>
<dbReference type="InterPro" id="IPR019874">
    <property type="entry name" value="RF_methyltr_PrmC"/>
</dbReference>
<dbReference type="HAMAP" id="MF_02126">
    <property type="entry name" value="RF_methyltr_PrmC"/>
    <property type="match status" value="1"/>
</dbReference>
<keyword evidence="3 5" id="KW-0949">S-adenosyl-L-methionine</keyword>
<proteinExistence type="inferred from homology"/>
<comment type="caution">
    <text evidence="5">Lacks conserved residue(s) required for the propagation of feature annotation.</text>
</comment>
<feature type="domain" description="Methyltransferase small" evidence="6">
    <location>
        <begin position="128"/>
        <end position="204"/>
    </location>
</feature>
<dbReference type="AlphaFoldDB" id="A0A174BL70"/>
<evidence type="ECO:0000259" key="7">
    <source>
        <dbReference type="Pfam" id="PF17827"/>
    </source>
</evidence>
<comment type="function">
    <text evidence="5">Methylates the class 1 translation termination release factors RF1/PrfA and RF2/PrfB on the glutamine residue of the universally conserved GGQ motif.</text>
</comment>
<dbReference type="SUPFAM" id="SSF53335">
    <property type="entry name" value="S-adenosyl-L-methionine-dependent methyltransferases"/>
    <property type="match status" value="1"/>
</dbReference>
<evidence type="ECO:0000313" key="11">
    <source>
        <dbReference type="Proteomes" id="UP000095390"/>
    </source>
</evidence>
<accession>A0A174BL70</accession>
<dbReference type="GO" id="GO:0003676">
    <property type="term" value="F:nucleic acid binding"/>
    <property type="evidence" value="ECO:0007669"/>
    <property type="project" value="InterPro"/>
</dbReference>
<evidence type="ECO:0000259" key="6">
    <source>
        <dbReference type="Pfam" id="PF05175"/>
    </source>
</evidence>
<sequence>MTIREVLINIRERLQNAGIEDFEYESWAFLDWKLHIDRAEFYMNPNGEVKEELLAELESVLKQREQRVPLQYLMGECEFMGYDFYVDERVLIPRQDTECLVELAVEDIRNRKTQNRCESNNTADQKNEQKVKVLDLCTGSGCIGISVAKLCPDTEVTLADISEGALSVAKKNAQNLDAGVTLIKGNLFENIEGRFDYILSNPPYIPSEVIEGLMPEVKEHEPRLALDGEADGLSFYREIINEAPDYLNPDGRIYFEIGAEQGEDLTHLMNERGFSEVKVHKDLAGLDRIVTGIYSRK</sequence>
<dbReference type="OrthoDB" id="9800643at2"/>
<comment type="similarity">
    <text evidence="5">Belongs to the protein N5-glutamine methyltransferase family. PrmC subfamily.</text>
</comment>
<dbReference type="Gene3D" id="3.40.50.150">
    <property type="entry name" value="Vaccinia Virus protein VP39"/>
    <property type="match status" value="1"/>
</dbReference>
<dbReference type="InterPro" id="IPR040758">
    <property type="entry name" value="PrmC_N"/>
</dbReference>
<evidence type="ECO:0000313" key="13">
    <source>
        <dbReference type="Proteomes" id="UP000283700"/>
    </source>
</evidence>
<dbReference type="Proteomes" id="UP000095390">
    <property type="component" value="Unassembled WGS sequence"/>
</dbReference>
<evidence type="ECO:0000256" key="2">
    <source>
        <dbReference type="ARBA" id="ARBA00022679"/>
    </source>
</evidence>
<feature type="binding site" evidence="5">
    <location>
        <begin position="201"/>
        <end position="204"/>
    </location>
    <ligand>
        <name>substrate</name>
    </ligand>
</feature>
<dbReference type="Gene3D" id="1.10.8.10">
    <property type="entry name" value="DNA helicase RuvA subunit, C-terminal domain"/>
    <property type="match status" value="1"/>
</dbReference>
<dbReference type="PANTHER" id="PTHR18895:SF74">
    <property type="entry name" value="MTRF1L RELEASE FACTOR GLUTAMINE METHYLTRANSFERASE"/>
    <property type="match status" value="1"/>
</dbReference>
<reference evidence="11 12" key="1">
    <citation type="submission" date="2015-09" db="EMBL/GenBank/DDBJ databases">
        <authorList>
            <consortium name="Pathogen Informatics"/>
        </authorList>
    </citation>
    <scope>NUCLEOTIDE SEQUENCE [LARGE SCALE GENOMIC DNA]</scope>
    <source>
        <strain evidence="9 12">2789STDY5834835</strain>
        <strain evidence="8 11">2789STDY5834966</strain>
    </source>
</reference>
<feature type="binding site" evidence="5">
    <location>
        <position position="201"/>
    </location>
    <ligand>
        <name>S-adenosyl-L-methionine</name>
        <dbReference type="ChEBI" id="CHEBI:59789"/>
    </ligand>
</feature>
<dbReference type="EMBL" id="QRQO01000067">
    <property type="protein sequence ID" value="RHN07736.1"/>
    <property type="molecule type" value="Genomic_DNA"/>
</dbReference>
<feature type="binding site" evidence="5">
    <location>
        <position position="160"/>
    </location>
    <ligand>
        <name>S-adenosyl-L-methionine</name>
        <dbReference type="ChEBI" id="CHEBI:59789"/>
    </ligand>
</feature>
<gene>
    <name evidence="5 9" type="primary">prmC</name>
    <name evidence="10" type="ORF">DWZ29_15190</name>
    <name evidence="9" type="ORF">ERS852450_00986</name>
    <name evidence="8" type="ORF">ERS852578_02306</name>
</gene>
<protein>
    <recommendedName>
        <fullName evidence="5">Release factor glutamine methyltransferase</fullName>
        <shortName evidence="5">RF MTase</shortName>
        <ecNumber evidence="5">2.1.1.297</ecNumber>
    </recommendedName>
    <alternativeName>
        <fullName evidence="5">N5-glutamine methyltransferase PrmC</fullName>
    </alternativeName>
    <alternativeName>
        <fullName evidence="5">Protein-(glutamine-N5) MTase PrmC</fullName>
    </alternativeName>
    <alternativeName>
        <fullName evidence="5">Protein-glutamine N-methyltransferase PrmC</fullName>
    </alternativeName>
</protein>
<evidence type="ECO:0000313" key="12">
    <source>
        <dbReference type="Proteomes" id="UP000095679"/>
    </source>
</evidence>
<evidence type="ECO:0000256" key="5">
    <source>
        <dbReference type="HAMAP-Rule" id="MF_02126"/>
    </source>
</evidence>
<dbReference type="Pfam" id="PF17827">
    <property type="entry name" value="PrmC_N"/>
    <property type="match status" value="1"/>
</dbReference>
<evidence type="ECO:0000313" key="9">
    <source>
        <dbReference type="EMBL" id="CUO00338.1"/>
    </source>
</evidence>
<dbReference type="Pfam" id="PF05175">
    <property type="entry name" value="MTS"/>
    <property type="match status" value="1"/>
</dbReference>
<dbReference type="GO" id="GO:0032259">
    <property type="term" value="P:methylation"/>
    <property type="evidence" value="ECO:0007669"/>
    <property type="project" value="UniProtKB-KW"/>
</dbReference>
<name>A0A174BL70_9FIRM</name>
<evidence type="ECO:0000256" key="1">
    <source>
        <dbReference type="ARBA" id="ARBA00022603"/>
    </source>
</evidence>
<keyword evidence="1 5" id="KW-0489">Methyltransferase</keyword>
<dbReference type="InterPro" id="IPR007848">
    <property type="entry name" value="Small_mtfrase_dom"/>
</dbReference>
<comment type="catalytic activity">
    <reaction evidence="4 5">
        <text>L-glutaminyl-[peptide chain release factor] + S-adenosyl-L-methionine = N(5)-methyl-L-glutaminyl-[peptide chain release factor] + S-adenosyl-L-homocysteine + H(+)</text>
        <dbReference type="Rhea" id="RHEA:42896"/>
        <dbReference type="Rhea" id="RHEA-COMP:10271"/>
        <dbReference type="Rhea" id="RHEA-COMP:10272"/>
        <dbReference type="ChEBI" id="CHEBI:15378"/>
        <dbReference type="ChEBI" id="CHEBI:30011"/>
        <dbReference type="ChEBI" id="CHEBI:57856"/>
        <dbReference type="ChEBI" id="CHEBI:59789"/>
        <dbReference type="ChEBI" id="CHEBI:61891"/>
        <dbReference type="EC" id="2.1.1.297"/>
    </reaction>
</comment>
<evidence type="ECO:0000256" key="3">
    <source>
        <dbReference type="ARBA" id="ARBA00022691"/>
    </source>
</evidence>
<dbReference type="InterPro" id="IPR029063">
    <property type="entry name" value="SAM-dependent_MTases_sf"/>
</dbReference>
<dbReference type="NCBIfam" id="TIGR03534">
    <property type="entry name" value="RF_mod_PrmC"/>
    <property type="match status" value="1"/>
</dbReference>
<evidence type="ECO:0000313" key="8">
    <source>
        <dbReference type="EMBL" id="CUN12000.1"/>
    </source>
</evidence>
<dbReference type="Proteomes" id="UP000283700">
    <property type="component" value="Unassembled WGS sequence"/>
</dbReference>
<dbReference type="PANTHER" id="PTHR18895">
    <property type="entry name" value="HEMK METHYLTRANSFERASE"/>
    <property type="match status" value="1"/>
</dbReference>
<dbReference type="EMBL" id="CYYC01000032">
    <property type="protein sequence ID" value="CUN12000.1"/>
    <property type="molecule type" value="Genomic_DNA"/>
</dbReference>
<dbReference type="EC" id="2.1.1.297" evidence="5"/>
<feature type="domain" description="Release factor glutamine methyltransferase N-terminal" evidence="7">
    <location>
        <begin position="5"/>
        <end position="75"/>
    </location>
</feature>
<evidence type="ECO:0000256" key="4">
    <source>
        <dbReference type="ARBA" id="ARBA00048391"/>
    </source>
</evidence>
<dbReference type="GeneID" id="75049557"/>
<dbReference type="Proteomes" id="UP000095679">
    <property type="component" value="Unassembled WGS sequence"/>
</dbReference>
<keyword evidence="2 5" id="KW-0808">Transferase</keyword>
<dbReference type="InterPro" id="IPR004556">
    <property type="entry name" value="HemK-like"/>
</dbReference>
<dbReference type="PROSITE" id="PS00092">
    <property type="entry name" value="N6_MTASE"/>
    <property type="match status" value="1"/>
</dbReference>
<organism evidence="9 12">
    <name type="scientific">Anaerobutyricum hallii</name>
    <dbReference type="NCBI Taxonomy" id="39488"/>
    <lineage>
        <taxon>Bacteria</taxon>
        <taxon>Bacillati</taxon>
        <taxon>Bacillota</taxon>
        <taxon>Clostridia</taxon>
        <taxon>Lachnospirales</taxon>
        <taxon>Lachnospiraceae</taxon>
        <taxon>Anaerobutyricum</taxon>
    </lineage>
</organism>
<dbReference type="InterPro" id="IPR050320">
    <property type="entry name" value="N5-glutamine_MTase"/>
</dbReference>
<dbReference type="GO" id="GO:0102559">
    <property type="term" value="F:peptide chain release factor N(5)-glutamine methyltransferase activity"/>
    <property type="evidence" value="ECO:0007669"/>
    <property type="project" value="UniProtKB-EC"/>
</dbReference>
<dbReference type="EMBL" id="CYZL01000007">
    <property type="protein sequence ID" value="CUO00338.1"/>
    <property type="molecule type" value="Genomic_DNA"/>
</dbReference>
<dbReference type="RefSeq" id="WP_005348346.1">
    <property type="nucleotide sequence ID" value="NZ_BLYK01000019.1"/>
</dbReference>
<dbReference type="NCBIfam" id="TIGR00536">
    <property type="entry name" value="hemK_fam"/>
    <property type="match status" value="1"/>
</dbReference>